<proteinExistence type="predicted"/>
<feature type="binding site" evidence="4">
    <location>
        <position position="312"/>
    </location>
    <ligand>
        <name>Zn(2+)</name>
        <dbReference type="ChEBI" id="CHEBI:29105"/>
        <label>1</label>
    </ligand>
</feature>
<comment type="caution">
    <text evidence="6">The sequence shown here is derived from an EMBL/GenBank/DDBJ whole genome shotgun (WGS) entry which is preliminary data.</text>
</comment>
<organism evidence="6 7">
    <name type="scientific">Petrolisthes manimaculis</name>
    <dbReference type="NCBI Taxonomy" id="1843537"/>
    <lineage>
        <taxon>Eukaryota</taxon>
        <taxon>Metazoa</taxon>
        <taxon>Ecdysozoa</taxon>
        <taxon>Arthropoda</taxon>
        <taxon>Crustacea</taxon>
        <taxon>Multicrustacea</taxon>
        <taxon>Malacostraca</taxon>
        <taxon>Eumalacostraca</taxon>
        <taxon>Eucarida</taxon>
        <taxon>Decapoda</taxon>
        <taxon>Pleocyemata</taxon>
        <taxon>Anomura</taxon>
        <taxon>Galatheoidea</taxon>
        <taxon>Porcellanidae</taxon>
        <taxon>Petrolisthes</taxon>
    </lineage>
</organism>
<evidence type="ECO:0000313" key="6">
    <source>
        <dbReference type="EMBL" id="KAK4304512.1"/>
    </source>
</evidence>
<dbReference type="GO" id="GO:0046872">
    <property type="term" value="F:metal ion binding"/>
    <property type="evidence" value="ECO:0007669"/>
    <property type="project" value="UniProtKB-KW"/>
</dbReference>
<keyword evidence="7" id="KW-1185">Reference proteome</keyword>
<accession>A0AAE1PBR7</accession>
<evidence type="ECO:0000256" key="3">
    <source>
        <dbReference type="PIRSR" id="PIRSR623088-1"/>
    </source>
</evidence>
<feature type="domain" description="PDEase" evidence="5">
    <location>
        <begin position="195"/>
        <end position="386"/>
    </location>
</feature>
<feature type="binding site" evidence="4">
    <location>
        <position position="275"/>
    </location>
    <ligand>
        <name>Zn(2+)</name>
        <dbReference type="ChEBI" id="CHEBI:29105"/>
        <label>1</label>
    </ligand>
</feature>
<evidence type="ECO:0000313" key="7">
    <source>
        <dbReference type="Proteomes" id="UP001292094"/>
    </source>
</evidence>
<dbReference type="SUPFAM" id="SSF109604">
    <property type="entry name" value="HD-domain/PDEase-like"/>
    <property type="match status" value="1"/>
</dbReference>
<dbReference type="PRINTS" id="PR00387">
    <property type="entry name" value="PDIESTERASE1"/>
</dbReference>
<keyword evidence="1 4" id="KW-0479">Metal-binding</keyword>
<evidence type="ECO:0000256" key="1">
    <source>
        <dbReference type="ARBA" id="ARBA00022723"/>
    </source>
</evidence>
<evidence type="ECO:0000256" key="4">
    <source>
        <dbReference type="PIRSR" id="PIRSR623088-3"/>
    </source>
</evidence>
<dbReference type="PROSITE" id="PS00126">
    <property type="entry name" value="PDEASE_I_1"/>
    <property type="match status" value="1"/>
</dbReference>
<dbReference type="InterPro" id="IPR002073">
    <property type="entry name" value="PDEase_catalytic_dom"/>
</dbReference>
<evidence type="ECO:0000259" key="5">
    <source>
        <dbReference type="PROSITE" id="PS51845"/>
    </source>
</evidence>
<evidence type="ECO:0000256" key="2">
    <source>
        <dbReference type="ARBA" id="ARBA00022801"/>
    </source>
</evidence>
<dbReference type="InterPro" id="IPR023088">
    <property type="entry name" value="PDEase"/>
</dbReference>
<dbReference type="GO" id="GO:0004114">
    <property type="term" value="F:3',5'-cyclic-nucleotide phosphodiesterase activity"/>
    <property type="evidence" value="ECO:0007669"/>
    <property type="project" value="InterPro"/>
</dbReference>
<feature type="binding site" evidence="4">
    <location>
        <position position="312"/>
    </location>
    <ligand>
        <name>Zn(2+)</name>
        <dbReference type="ChEBI" id="CHEBI:29105"/>
        <label>2</label>
    </ligand>
</feature>
<dbReference type="CDD" id="cd00077">
    <property type="entry name" value="HDc"/>
    <property type="match status" value="1"/>
</dbReference>
<gene>
    <name evidence="6" type="ORF">Pmani_023541</name>
</gene>
<dbReference type="InterPro" id="IPR023174">
    <property type="entry name" value="PDEase_CS"/>
</dbReference>
<reference evidence="6" key="1">
    <citation type="submission" date="2023-11" db="EMBL/GenBank/DDBJ databases">
        <title>Genome assemblies of two species of porcelain crab, Petrolisthes cinctipes and Petrolisthes manimaculis (Anomura: Porcellanidae).</title>
        <authorList>
            <person name="Angst P."/>
        </authorList>
    </citation>
    <scope>NUCLEOTIDE SEQUENCE</scope>
    <source>
        <strain evidence="6">PB745_02</strain>
        <tissue evidence="6">Gill</tissue>
    </source>
</reference>
<dbReference type="InterPro" id="IPR036971">
    <property type="entry name" value="PDEase_catalytic_dom_sf"/>
</dbReference>
<protein>
    <recommendedName>
        <fullName evidence="5">PDEase domain-containing protein</fullName>
    </recommendedName>
</protein>
<sequence>MGSAVTKGSRGTNKTIFIKVGNNVQKVTFSSGCSSREVHDQLAAVCSLPRGSTVLLKDKHGAHITVSPAMKKNSAQDAFILDTQTFRQKGGGGGDRDDTVTNTVAAVAAQLQRVFKIEELRADFGARICSLEKRLENSKRVIEIEKFKYEIADIRDAFLTHNKTRHIDFSRLRPAVTLPATFFSPGTVREHVITLQREPPPYTKYTLTGETVDHLRAPTFDMWQWEPNEMLSLIEHMYADLGIMEEFCISPPVLRNFLVSVQENYRNNPFHNFRHCFSVTQMMYGLINLCRLQDKLPRKDLGVLITSCVCHDLDHPGYNNWYQINARTELAVRYNDTSPLENHHCAVGFRVLANPECNIFSGVPDDVFKELRAVGSGGGGELRVES</sequence>
<dbReference type="Proteomes" id="UP001292094">
    <property type="component" value="Unassembled WGS sequence"/>
</dbReference>
<dbReference type="Pfam" id="PF00233">
    <property type="entry name" value="PDEase_I"/>
    <property type="match status" value="1"/>
</dbReference>
<dbReference type="GO" id="GO:0007165">
    <property type="term" value="P:signal transduction"/>
    <property type="evidence" value="ECO:0007669"/>
    <property type="project" value="InterPro"/>
</dbReference>
<feature type="active site" description="Proton donor" evidence="3">
    <location>
        <position position="271"/>
    </location>
</feature>
<dbReference type="AlphaFoldDB" id="A0AAE1PBR7"/>
<feature type="binding site" evidence="4">
    <location>
        <position position="311"/>
    </location>
    <ligand>
        <name>Zn(2+)</name>
        <dbReference type="ChEBI" id="CHEBI:29105"/>
        <label>1</label>
    </ligand>
</feature>
<dbReference type="Gene3D" id="1.10.1300.10">
    <property type="entry name" value="3'5'-cyclic nucleotide phosphodiesterase, catalytic domain"/>
    <property type="match status" value="1"/>
</dbReference>
<name>A0AAE1PBR7_9EUCA</name>
<dbReference type="PANTHER" id="PTHR11347">
    <property type="entry name" value="CYCLIC NUCLEOTIDE PHOSPHODIESTERASE"/>
    <property type="match status" value="1"/>
</dbReference>
<dbReference type="PROSITE" id="PS51845">
    <property type="entry name" value="PDEASE_I_2"/>
    <property type="match status" value="1"/>
</dbReference>
<keyword evidence="2" id="KW-0378">Hydrolase</keyword>
<dbReference type="InterPro" id="IPR003607">
    <property type="entry name" value="HD/PDEase_dom"/>
</dbReference>
<dbReference type="EMBL" id="JAWZYT010002414">
    <property type="protein sequence ID" value="KAK4304512.1"/>
    <property type="molecule type" value="Genomic_DNA"/>
</dbReference>